<comment type="caution">
    <text evidence="1">The sequence shown here is derived from an EMBL/GenBank/DDBJ whole genome shotgun (WGS) entry which is preliminary data.</text>
</comment>
<sequence length="121" mass="12949">MLIMDRDCKRGGERFAIPTQGEVQGKLIVLEVVAITCLREVLASKNAFAVAALKKKVLRAMKEQCAPFGLSSEDEKAALEYACEFFEEASKEASKEAARQAATKVAAKSAGTARSRASGHG</sequence>
<organism evidence="1 2">
    <name type="scientific">Rhizobium leguminosarum</name>
    <dbReference type="NCBI Taxonomy" id="384"/>
    <lineage>
        <taxon>Bacteria</taxon>
        <taxon>Pseudomonadati</taxon>
        <taxon>Pseudomonadota</taxon>
        <taxon>Alphaproteobacteria</taxon>
        <taxon>Hyphomicrobiales</taxon>
        <taxon>Rhizobiaceae</taxon>
        <taxon>Rhizobium/Agrobacterium group</taxon>
        <taxon>Rhizobium</taxon>
    </lineage>
</organism>
<dbReference type="AlphaFoldDB" id="A0A7M3DWF6"/>
<dbReference type="EMBL" id="SIOP01000001">
    <property type="protein sequence ID" value="TAY52996.1"/>
    <property type="molecule type" value="Genomic_DNA"/>
</dbReference>
<reference evidence="1 2" key="1">
    <citation type="submission" date="2019-02" db="EMBL/GenBank/DDBJ databases">
        <title>The genomic architecture of introgression among sibling species of bacteria.</title>
        <authorList>
            <person name="Cavassim M.I.A."/>
            <person name="Moeskjaer S."/>
            <person name="Moslemi C."/>
            <person name="Fields B."/>
            <person name="Bachmann A."/>
            <person name="Vilhjalmsson B."/>
            <person name="Schierup M.H."/>
            <person name="Young J.P.W."/>
            <person name="Andersen S.U."/>
        </authorList>
    </citation>
    <scope>NUCLEOTIDE SEQUENCE [LARGE SCALE GENOMIC DNA]</scope>
    <source>
        <strain evidence="1 2">SM135B</strain>
    </source>
</reference>
<accession>A0A7M3DWF6</accession>
<dbReference type="RefSeq" id="WP_130716789.1">
    <property type="nucleotide sequence ID" value="NZ_JAWJWJ010000001.1"/>
</dbReference>
<evidence type="ECO:0000313" key="1">
    <source>
        <dbReference type="EMBL" id="TAY52996.1"/>
    </source>
</evidence>
<proteinExistence type="predicted"/>
<dbReference type="Proteomes" id="UP000292974">
    <property type="component" value="Unassembled WGS sequence"/>
</dbReference>
<name>A0A7M3DWF6_RHILE</name>
<protein>
    <submittedName>
        <fullName evidence="1">Uncharacterized protein</fullName>
    </submittedName>
</protein>
<gene>
    <name evidence="1" type="ORF">ELH90_15875</name>
</gene>
<evidence type="ECO:0000313" key="2">
    <source>
        <dbReference type="Proteomes" id="UP000292974"/>
    </source>
</evidence>